<dbReference type="FunFam" id="2.40.50.1070:FF:000003">
    <property type="entry name" value="23S rRNA (Uracil-5-)-methyltransferase RumA"/>
    <property type="match status" value="1"/>
</dbReference>
<reference evidence="7" key="1">
    <citation type="submission" date="2021-03" db="EMBL/GenBank/DDBJ databases">
        <title>Alkalibacter marinus sp. nov., isolated from tidal flat sediment.</title>
        <authorList>
            <person name="Namirimu T."/>
            <person name="Yang J.-A."/>
            <person name="Yang S.-H."/>
            <person name="Kim Y.-J."/>
            <person name="Kwon K.K."/>
        </authorList>
    </citation>
    <scope>NUCLEOTIDE SEQUENCE</scope>
    <source>
        <strain evidence="7">ES005</strain>
    </source>
</reference>
<dbReference type="CDD" id="cd02440">
    <property type="entry name" value="AdoMet_MTases"/>
    <property type="match status" value="1"/>
</dbReference>
<feature type="active site" description="Nucleophile" evidence="4">
    <location>
        <position position="408"/>
    </location>
</feature>
<organism evidence="7 8">
    <name type="scientific">Alkalibacter rhizosphaerae</name>
    <dbReference type="NCBI Taxonomy" id="2815577"/>
    <lineage>
        <taxon>Bacteria</taxon>
        <taxon>Bacillati</taxon>
        <taxon>Bacillota</taxon>
        <taxon>Clostridia</taxon>
        <taxon>Eubacteriales</taxon>
        <taxon>Eubacteriaceae</taxon>
        <taxon>Alkalibacter</taxon>
    </lineage>
</organism>
<evidence type="ECO:0000256" key="2">
    <source>
        <dbReference type="ARBA" id="ARBA00022679"/>
    </source>
</evidence>
<evidence type="ECO:0000313" key="8">
    <source>
        <dbReference type="Proteomes" id="UP000663499"/>
    </source>
</evidence>
<dbReference type="InterPro" id="IPR010280">
    <property type="entry name" value="U5_MeTrfase_fam"/>
</dbReference>
<dbReference type="GO" id="GO:0070475">
    <property type="term" value="P:rRNA base methylation"/>
    <property type="evidence" value="ECO:0007669"/>
    <property type="project" value="TreeGrafter"/>
</dbReference>
<name>A0A974XEV5_9FIRM</name>
<evidence type="ECO:0000256" key="1">
    <source>
        <dbReference type="ARBA" id="ARBA00022603"/>
    </source>
</evidence>
<dbReference type="Gene3D" id="2.40.50.1070">
    <property type="match status" value="1"/>
</dbReference>
<dbReference type="NCBIfam" id="TIGR00479">
    <property type="entry name" value="rumA"/>
    <property type="match status" value="1"/>
</dbReference>
<evidence type="ECO:0000256" key="4">
    <source>
        <dbReference type="PROSITE-ProRule" id="PRU01024"/>
    </source>
</evidence>
<keyword evidence="1 4" id="KW-0489">Methyltransferase</keyword>
<feature type="binding site" evidence="4">
    <location>
        <position position="315"/>
    </location>
    <ligand>
        <name>S-adenosyl-L-methionine</name>
        <dbReference type="ChEBI" id="CHEBI:59789"/>
    </ligand>
</feature>
<dbReference type="PROSITE" id="PS50926">
    <property type="entry name" value="TRAM"/>
    <property type="match status" value="1"/>
</dbReference>
<dbReference type="InterPro" id="IPR030390">
    <property type="entry name" value="MeTrfase_TrmA_AS"/>
</dbReference>
<feature type="binding site" evidence="4">
    <location>
        <position position="336"/>
    </location>
    <ligand>
        <name>S-adenosyl-L-methionine</name>
        <dbReference type="ChEBI" id="CHEBI:59789"/>
    </ligand>
</feature>
<dbReference type="EC" id="2.1.1.190" evidence="7"/>
<dbReference type="FunFam" id="3.40.50.150:FF:000009">
    <property type="entry name" value="23S rRNA (Uracil(1939)-C(5))-methyltransferase RlmD"/>
    <property type="match status" value="1"/>
</dbReference>
<protein>
    <submittedName>
        <fullName evidence="7">23S rRNA (Uracil(1939)-C(5))-methyltransferase RlmD</fullName>
        <ecNumber evidence="7">2.1.1.190</ecNumber>
    </submittedName>
</protein>
<evidence type="ECO:0000313" key="7">
    <source>
        <dbReference type="EMBL" id="QSX08471.1"/>
    </source>
</evidence>
<dbReference type="PROSITE" id="PS51687">
    <property type="entry name" value="SAM_MT_RNA_M5U"/>
    <property type="match status" value="1"/>
</dbReference>
<dbReference type="GO" id="GO:0070041">
    <property type="term" value="F:rRNA (uridine-C5-)-methyltransferase activity"/>
    <property type="evidence" value="ECO:0007669"/>
    <property type="project" value="TreeGrafter"/>
</dbReference>
<dbReference type="InterPro" id="IPR030391">
    <property type="entry name" value="MeTrfase_TrmA_CS"/>
</dbReference>
<feature type="binding site" evidence="4">
    <location>
        <position position="381"/>
    </location>
    <ligand>
        <name>S-adenosyl-L-methionine</name>
        <dbReference type="ChEBI" id="CHEBI:59789"/>
    </ligand>
</feature>
<proteinExistence type="inferred from homology"/>
<dbReference type="SUPFAM" id="SSF50249">
    <property type="entry name" value="Nucleic acid-binding proteins"/>
    <property type="match status" value="1"/>
</dbReference>
<dbReference type="Pfam" id="PF01938">
    <property type="entry name" value="TRAM"/>
    <property type="match status" value="1"/>
</dbReference>
<dbReference type="PANTHER" id="PTHR11061">
    <property type="entry name" value="RNA M5U METHYLTRANSFERASE"/>
    <property type="match status" value="1"/>
</dbReference>
<dbReference type="KEGG" id="alka:J0B03_11905"/>
<evidence type="ECO:0000259" key="6">
    <source>
        <dbReference type="PROSITE" id="PS50926"/>
    </source>
</evidence>
<dbReference type="InterPro" id="IPR002792">
    <property type="entry name" value="TRAM_dom"/>
</dbReference>
<dbReference type="PROSITE" id="PS01230">
    <property type="entry name" value="TRMA_1"/>
    <property type="match status" value="1"/>
</dbReference>
<dbReference type="Pfam" id="PF05958">
    <property type="entry name" value="tRNA_U5-meth_tr"/>
    <property type="match status" value="1"/>
</dbReference>
<feature type="binding site" evidence="4">
    <location>
        <position position="286"/>
    </location>
    <ligand>
        <name>S-adenosyl-L-methionine</name>
        <dbReference type="ChEBI" id="CHEBI:59789"/>
    </ligand>
</feature>
<keyword evidence="2 4" id="KW-0808">Transferase</keyword>
<dbReference type="EMBL" id="CP071444">
    <property type="protein sequence ID" value="QSX08471.1"/>
    <property type="molecule type" value="Genomic_DNA"/>
</dbReference>
<evidence type="ECO:0000256" key="5">
    <source>
        <dbReference type="PROSITE-ProRule" id="PRU10015"/>
    </source>
</evidence>
<dbReference type="AlphaFoldDB" id="A0A974XEV5"/>
<sequence>MVKKGEEHIIQIEDVAFPNRGFGYLDDKKIIVHNTLAGQEVRVRIKKKRKSKIEATLLEVVSPAPNQIDPPCPVFGICGGCTYQHLDYTDQLTQKETFITELLKDFVTSENYEGILPSPDVFFYRNKMEFSFGDEYINGPLTLGLHKRGSMYDIVDASQCMLVDEDFNKITKRVLSFCRDKGYDYFHKKTHTGFLRHLVVRKGIQTGEILVELVTSSDGSLDQAGLLAALGDAPFKGTLKSVLHTVNDSMADVVQSDQTHLLLGEGYIYDELNGLRFQITPRSFFQTNTLGARVLYDVVSEYAGDDKEDQIFDLYSGTGTITQILARDHAHVTGVEIVSDAVDAAIENARMNGIENADFLCGDVMEVVATLEKKPDVIILDPPRDGIHPKAIQKVIDFMPKTFVYVSCKPTSLVRDLPYFLEAGYALHRIQCVDLFPHTPHVETVVLLTKKQIY</sequence>
<keyword evidence="3 4" id="KW-0949">S-adenosyl-L-methionine</keyword>
<evidence type="ECO:0000256" key="3">
    <source>
        <dbReference type="ARBA" id="ARBA00022691"/>
    </source>
</evidence>
<dbReference type="RefSeq" id="WP_207299812.1">
    <property type="nucleotide sequence ID" value="NZ_CP071444.1"/>
</dbReference>
<dbReference type="PANTHER" id="PTHR11061:SF30">
    <property type="entry name" value="TRNA (URACIL(54)-C(5))-METHYLTRANSFERASE"/>
    <property type="match status" value="1"/>
</dbReference>
<dbReference type="Gene3D" id="2.40.50.140">
    <property type="entry name" value="Nucleic acid-binding proteins"/>
    <property type="match status" value="1"/>
</dbReference>
<feature type="active site" evidence="5">
    <location>
        <position position="408"/>
    </location>
</feature>
<accession>A0A974XEV5</accession>
<dbReference type="InterPro" id="IPR029063">
    <property type="entry name" value="SAM-dependent_MTases_sf"/>
</dbReference>
<dbReference type="SUPFAM" id="SSF53335">
    <property type="entry name" value="S-adenosyl-L-methionine-dependent methyltransferases"/>
    <property type="match status" value="1"/>
</dbReference>
<dbReference type="Gene3D" id="3.40.50.150">
    <property type="entry name" value="Vaccinia Virus protein VP39"/>
    <property type="match status" value="1"/>
</dbReference>
<comment type="similarity">
    <text evidence="4">Belongs to the class I-like SAM-binding methyltransferase superfamily. RNA M5U methyltransferase family.</text>
</comment>
<dbReference type="InterPro" id="IPR012340">
    <property type="entry name" value="NA-bd_OB-fold"/>
</dbReference>
<gene>
    <name evidence="7" type="primary">rlmD</name>
    <name evidence="7" type="ORF">J0B03_11905</name>
</gene>
<keyword evidence="8" id="KW-1185">Reference proteome</keyword>
<feature type="domain" description="TRAM" evidence="6">
    <location>
        <begin position="1"/>
        <end position="59"/>
    </location>
</feature>
<dbReference type="PROSITE" id="PS01231">
    <property type="entry name" value="TRMA_2"/>
    <property type="match status" value="1"/>
</dbReference>
<dbReference type="Proteomes" id="UP000663499">
    <property type="component" value="Chromosome"/>
</dbReference>